<reference evidence="2 3" key="1">
    <citation type="submission" date="2015-07" db="EMBL/GenBank/DDBJ databases">
        <title>Draft Genome Sequence of Komagataeibacter intermedius Strain AF2, Isolated from Kombucha Tea.</title>
        <authorList>
            <person name="Santos R.A."/>
            <person name="Berretta A.A."/>
            <person name="Barud H.S."/>
            <person name="Ribeiro S.J."/>
            <person name="Gonzalez-Garcia L.N."/>
            <person name="Zucchi T.D."/>
            <person name="Goldman G.H."/>
            <person name="Riano-Pachon D.M."/>
        </authorList>
    </citation>
    <scope>NUCLEOTIDE SEQUENCE [LARGE SCALE GENOMIC DNA]</scope>
    <source>
        <strain evidence="2 3">AF2</strain>
    </source>
</reference>
<accession>A0A0N1N616</accession>
<protein>
    <recommendedName>
        <fullName evidence="4">DUF1176 domain-containing protein</fullName>
    </recommendedName>
</protein>
<sequence length="374" mass="40537" precursor="true">MKNECMPLIFLFLIVTGATQAATPSYDVYGSWLIACDNILTCEAKGFVQGDDDVTSTMPDDRPINGSVDLRFIRDAGPDGVIEARLAAGFPFGLADLRVDGRPLLLDRSAWALNTRDGITILSGKRPEVVTAFVAQLRNGTMLQVRDGIVPLNGLSAAMLHMDDRQGRLGGVTALIRTGTKSASAVPPAPLLPPAPSAHRSIVLARRERARLMAWTERTQVKLIKKQSCDSLDKGTDSLLETEAYGLDKNNALILFGCSMAAYQGTSLVFVVPRTGNGQPEPASLPSPVLIKGDTGDEGSIVTNPDFDVATGTFTDFYKGMGLAYCGASHEWRWDGHHFVLTRMTFQLGCGGSMSGDWPILYRSKVQQREQRTE</sequence>
<dbReference type="EMBL" id="JUFX02000190">
    <property type="protein sequence ID" value="KPH86848.1"/>
    <property type="molecule type" value="Genomic_DNA"/>
</dbReference>
<evidence type="ECO:0000313" key="2">
    <source>
        <dbReference type="EMBL" id="KPH86848.1"/>
    </source>
</evidence>
<dbReference type="AlphaFoldDB" id="A0A0N1N616"/>
<comment type="caution">
    <text evidence="2">The sequence shown here is derived from an EMBL/GenBank/DDBJ whole genome shotgun (WGS) entry which is preliminary data.</text>
</comment>
<name>A0A0N1N616_9PROT</name>
<proteinExistence type="predicted"/>
<feature type="chain" id="PRO_5005878699" description="DUF1176 domain-containing protein" evidence="1">
    <location>
        <begin position="22"/>
        <end position="374"/>
    </location>
</feature>
<dbReference type="RefSeq" id="WP_082084877.1">
    <property type="nucleotide sequence ID" value="NZ_JUFX02000190.1"/>
</dbReference>
<evidence type="ECO:0000313" key="3">
    <source>
        <dbReference type="Proteomes" id="UP000031553"/>
    </source>
</evidence>
<dbReference type="OrthoDB" id="330924at2"/>
<organism evidence="2 3">
    <name type="scientific">Komagataeibacter intermedius AF2</name>
    <dbReference type="NCBI Taxonomy" id="1458464"/>
    <lineage>
        <taxon>Bacteria</taxon>
        <taxon>Pseudomonadati</taxon>
        <taxon>Pseudomonadota</taxon>
        <taxon>Alphaproteobacteria</taxon>
        <taxon>Acetobacterales</taxon>
        <taxon>Acetobacteraceae</taxon>
        <taxon>Komagataeibacter</taxon>
    </lineage>
</organism>
<evidence type="ECO:0000256" key="1">
    <source>
        <dbReference type="SAM" id="SignalP"/>
    </source>
</evidence>
<evidence type="ECO:0008006" key="4">
    <source>
        <dbReference type="Google" id="ProtNLM"/>
    </source>
</evidence>
<feature type="signal peptide" evidence="1">
    <location>
        <begin position="1"/>
        <end position="21"/>
    </location>
</feature>
<dbReference type="Proteomes" id="UP000031553">
    <property type="component" value="Unassembled WGS sequence"/>
</dbReference>
<keyword evidence="1" id="KW-0732">Signal</keyword>
<dbReference type="InterPro" id="IPR009560">
    <property type="entry name" value="DUF1176"/>
</dbReference>
<gene>
    <name evidence="2" type="ORF">GLUCOINTEAF2_0202482</name>
</gene>
<dbReference type="Pfam" id="PF06674">
    <property type="entry name" value="DUF1176"/>
    <property type="match status" value="1"/>
</dbReference>